<dbReference type="SUPFAM" id="SSF158682">
    <property type="entry name" value="TerB-like"/>
    <property type="match status" value="1"/>
</dbReference>
<sequence>MSFSDLFGSGEHTRNVSHFASIVRLAIVDGDLNEEEFALLGRFSRRLDISVEEYKKILKNPEGYPINPPDSKQKRLERLHDLFKIIFADREIDDEELNLVSKYAIGLGFSDDEAVKIIKRSVDIMSGHLSFEDYEYLLNR</sequence>
<dbReference type="Gene3D" id="1.10.3680.10">
    <property type="entry name" value="TerB-like"/>
    <property type="match status" value="1"/>
</dbReference>
<keyword evidence="2" id="KW-1185">Reference proteome</keyword>
<dbReference type="RefSeq" id="WP_343767185.1">
    <property type="nucleotide sequence ID" value="NZ_BAAAFG010000015.1"/>
</dbReference>
<protein>
    <submittedName>
        <fullName evidence="1">TerB family tellurite resistance protein</fullName>
    </submittedName>
</protein>
<comment type="caution">
    <text evidence="1">The sequence shown here is derived from an EMBL/GenBank/DDBJ whole genome shotgun (WGS) entry which is preliminary data.</text>
</comment>
<evidence type="ECO:0000313" key="1">
    <source>
        <dbReference type="EMBL" id="GAA0872942.1"/>
    </source>
</evidence>
<gene>
    <name evidence="1" type="ORF">GCM10009117_20890</name>
</gene>
<proteinExistence type="predicted"/>
<dbReference type="EMBL" id="BAAAFG010000015">
    <property type="protein sequence ID" value="GAA0872942.1"/>
    <property type="molecule type" value="Genomic_DNA"/>
</dbReference>
<evidence type="ECO:0000313" key="2">
    <source>
        <dbReference type="Proteomes" id="UP001500507"/>
    </source>
</evidence>
<dbReference type="InterPro" id="IPR029024">
    <property type="entry name" value="TerB-like"/>
</dbReference>
<dbReference type="CDD" id="cd07177">
    <property type="entry name" value="terB_like"/>
    <property type="match status" value="1"/>
</dbReference>
<reference evidence="2" key="1">
    <citation type="journal article" date="2019" name="Int. J. Syst. Evol. Microbiol.">
        <title>The Global Catalogue of Microorganisms (GCM) 10K type strain sequencing project: providing services to taxonomists for standard genome sequencing and annotation.</title>
        <authorList>
            <consortium name="The Broad Institute Genomics Platform"/>
            <consortium name="The Broad Institute Genome Sequencing Center for Infectious Disease"/>
            <person name="Wu L."/>
            <person name="Ma J."/>
        </authorList>
    </citation>
    <scope>NUCLEOTIDE SEQUENCE [LARGE SCALE GENOMIC DNA]</scope>
    <source>
        <strain evidence="2">JCM 16082</strain>
    </source>
</reference>
<name>A0ABP3XZJ6_9FLAO</name>
<dbReference type="Proteomes" id="UP001500507">
    <property type="component" value="Unassembled WGS sequence"/>
</dbReference>
<organism evidence="1 2">
    <name type="scientific">Gangjinia marincola</name>
    <dbReference type="NCBI Taxonomy" id="578463"/>
    <lineage>
        <taxon>Bacteria</taxon>
        <taxon>Pseudomonadati</taxon>
        <taxon>Bacteroidota</taxon>
        <taxon>Flavobacteriia</taxon>
        <taxon>Flavobacteriales</taxon>
        <taxon>Flavobacteriaceae</taxon>
        <taxon>Gangjinia</taxon>
    </lineage>
</organism>
<accession>A0ABP3XZJ6</accession>